<protein>
    <submittedName>
        <fullName evidence="1">Uncharacterized protein</fullName>
    </submittedName>
</protein>
<reference evidence="2" key="1">
    <citation type="journal article" date="2016" name="Front. Microbiol.">
        <title>Molecular Keys to the Janthinobacterium and Duganella spp. Interaction with the Plant Pathogen Fusarium graminearum.</title>
        <authorList>
            <person name="Haack F.S."/>
            <person name="Poehlein A."/>
            <person name="Kroger C."/>
            <person name="Voigt C.A."/>
            <person name="Piepenbring M."/>
            <person name="Bode H.B."/>
            <person name="Daniel R."/>
            <person name="Schafer W."/>
            <person name="Streit W.R."/>
        </authorList>
    </citation>
    <scope>NUCLEOTIDE SEQUENCE [LARGE SCALE GENOMIC DNA]</scope>
    <source>
        <strain evidence="2">T54</strain>
    </source>
</reference>
<keyword evidence="2" id="KW-1185">Reference proteome</keyword>
<evidence type="ECO:0000313" key="2">
    <source>
        <dbReference type="Proteomes" id="UP000175989"/>
    </source>
</evidence>
<evidence type="ECO:0000313" key="1">
    <source>
        <dbReference type="EMBL" id="OEZ98782.1"/>
    </source>
</evidence>
<dbReference type="RefSeq" id="WP_070249160.1">
    <property type="nucleotide sequence ID" value="NZ_LROM01000090.1"/>
</dbReference>
<gene>
    <name evidence="1" type="ORF">DUPY_29620</name>
</gene>
<name>A0A1E7WJC2_9BURK</name>
<dbReference type="AlphaFoldDB" id="A0A1E7WJC2"/>
<proteinExistence type="predicted"/>
<dbReference type="EMBL" id="LROM01000090">
    <property type="protein sequence ID" value="OEZ98782.1"/>
    <property type="molecule type" value="Genomic_DNA"/>
</dbReference>
<comment type="caution">
    <text evidence="1">The sequence shown here is derived from an EMBL/GenBank/DDBJ whole genome shotgun (WGS) entry which is preliminary data.</text>
</comment>
<organism evidence="1 2">
    <name type="scientific">Duganella phyllosphaerae</name>
    <dbReference type="NCBI Taxonomy" id="762836"/>
    <lineage>
        <taxon>Bacteria</taxon>
        <taxon>Pseudomonadati</taxon>
        <taxon>Pseudomonadota</taxon>
        <taxon>Betaproteobacteria</taxon>
        <taxon>Burkholderiales</taxon>
        <taxon>Oxalobacteraceae</taxon>
        <taxon>Telluria group</taxon>
        <taxon>Duganella</taxon>
    </lineage>
</organism>
<accession>A0A1E7WJC2</accession>
<dbReference type="Proteomes" id="UP000175989">
    <property type="component" value="Unassembled WGS sequence"/>
</dbReference>
<sequence>MSATIKTESREAWLRKALARHLQCAAIGRQMMMDCAMFDQLHKVTVIALGSAAADMAVAACLGSLGGMAGEW</sequence>